<proteinExistence type="predicted"/>
<dbReference type="Proteomes" id="UP000327236">
    <property type="component" value="Unassembled WGS sequence"/>
</dbReference>
<gene>
    <name evidence="2" type="ORF">F6H94_07515</name>
</gene>
<keyword evidence="1" id="KW-0472">Membrane</keyword>
<comment type="caution">
    <text evidence="2">The sequence shown here is derived from an EMBL/GenBank/DDBJ whole genome shotgun (WGS) entry which is preliminary data.</text>
</comment>
<reference evidence="2 3" key="1">
    <citation type="submission" date="2019-09" db="EMBL/GenBank/DDBJ databases">
        <title>Draft genome sequence assemblies of isolates from the urinary tract.</title>
        <authorList>
            <person name="Mores C.R."/>
            <person name="Putonti C."/>
            <person name="Wolfe A.J."/>
        </authorList>
    </citation>
    <scope>NUCLEOTIDE SEQUENCE [LARGE SCALE GENOMIC DNA]</scope>
    <source>
        <strain evidence="2 3">UMB246</strain>
    </source>
</reference>
<sequence length="55" mass="6573">MENKYFLAAVLLIMGIYDMSFYYNRRHQPNNQRGLKAYLIFGIILFIGGFYALFR</sequence>
<name>A0A5N1I9G3_LACJE</name>
<dbReference type="Pfam" id="PF03729">
    <property type="entry name" value="DUF308"/>
    <property type="match status" value="1"/>
</dbReference>
<feature type="transmembrane region" description="Helical" evidence="1">
    <location>
        <begin position="6"/>
        <end position="23"/>
    </location>
</feature>
<keyword evidence="1" id="KW-0812">Transmembrane</keyword>
<dbReference type="AlphaFoldDB" id="A0A5N1I9G3"/>
<accession>A0A5N1I9G3</accession>
<keyword evidence="1" id="KW-1133">Transmembrane helix</keyword>
<dbReference type="EMBL" id="VYWW01000040">
    <property type="protein sequence ID" value="KAA9320751.1"/>
    <property type="molecule type" value="Genomic_DNA"/>
</dbReference>
<feature type="transmembrane region" description="Helical" evidence="1">
    <location>
        <begin position="35"/>
        <end position="54"/>
    </location>
</feature>
<organism evidence="2 3">
    <name type="scientific">Lactobacillus jensenii</name>
    <dbReference type="NCBI Taxonomy" id="109790"/>
    <lineage>
        <taxon>Bacteria</taxon>
        <taxon>Bacillati</taxon>
        <taxon>Bacillota</taxon>
        <taxon>Bacilli</taxon>
        <taxon>Lactobacillales</taxon>
        <taxon>Lactobacillaceae</taxon>
        <taxon>Lactobacillus</taxon>
    </lineage>
</organism>
<evidence type="ECO:0000313" key="3">
    <source>
        <dbReference type="Proteomes" id="UP000327236"/>
    </source>
</evidence>
<evidence type="ECO:0000313" key="2">
    <source>
        <dbReference type="EMBL" id="KAA9320751.1"/>
    </source>
</evidence>
<dbReference type="InterPro" id="IPR005325">
    <property type="entry name" value="DUF308_memb"/>
</dbReference>
<evidence type="ECO:0000256" key="1">
    <source>
        <dbReference type="SAM" id="Phobius"/>
    </source>
</evidence>
<dbReference type="OrthoDB" id="2319532at2"/>
<protein>
    <submittedName>
        <fullName evidence="2">Uncharacterized protein</fullName>
    </submittedName>
</protein>